<dbReference type="CDD" id="cd05483">
    <property type="entry name" value="retropepsin_like_bacteria"/>
    <property type="match status" value="1"/>
</dbReference>
<dbReference type="GO" id="GO:0004190">
    <property type="term" value="F:aspartic-type endopeptidase activity"/>
    <property type="evidence" value="ECO:0007669"/>
    <property type="project" value="InterPro"/>
</dbReference>
<feature type="chain" id="PRO_5030843738" evidence="2">
    <location>
        <begin position="18"/>
        <end position="164"/>
    </location>
</feature>
<gene>
    <name evidence="4" type="ORF">H7F49_18240</name>
</gene>
<dbReference type="GO" id="GO:0006508">
    <property type="term" value="P:proteolysis"/>
    <property type="evidence" value="ECO:0007669"/>
    <property type="project" value="UniProtKB-KW"/>
</dbReference>
<dbReference type="AlphaFoldDB" id="A0A7X1FBR2"/>
<dbReference type="EMBL" id="JACLAU010000063">
    <property type="protein sequence ID" value="MBC2653624.1"/>
    <property type="molecule type" value="Genomic_DNA"/>
</dbReference>
<name>A0A7X1FBR2_9SPHN</name>
<accession>A0A7X1FBR2</accession>
<proteinExistence type="predicted"/>
<feature type="domain" description="Peptidase A2" evidence="3">
    <location>
        <begin position="69"/>
        <end position="147"/>
    </location>
</feature>
<reference evidence="4 5" key="1">
    <citation type="submission" date="2020-08" db="EMBL/GenBank/DDBJ databases">
        <title>The genome sequence of Novosphingobium flavum 4Y4.</title>
        <authorList>
            <person name="Liu Y."/>
        </authorList>
    </citation>
    <scope>NUCLEOTIDE SEQUENCE [LARGE SCALE GENOMIC DNA]</scope>
    <source>
        <strain evidence="4 5">4Y4</strain>
    </source>
</reference>
<keyword evidence="1" id="KW-0378">Hydrolase</keyword>
<evidence type="ECO:0000256" key="1">
    <source>
        <dbReference type="ARBA" id="ARBA00022801"/>
    </source>
</evidence>
<dbReference type="Proteomes" id="UP000520156">
    <property type="component" value="Unassembled WGS sequence"/>
</dbReference>
<evidence type="ECO:0000313" key="5">
    <source>
        <dbReference type="Proteomes" id="UP000520156"/>
    </source>
</evidence>
<organism evidence="4 5">
    <name type="scientific">Novosphingobium aerophilum</name>
    <dbReference type="NCBI Taxonomy" id="2839843"/>
    <lineage>
        <taxon>Bacteria</taxon>
        <taxon>Pseudomonadati</taxon>
        <taxon>Pseudomonadota</taxon>
        <taxon>Alphaproteobacteria</taxon>
        <taxon>Sphingomonadales</taxon>
        <taxon>Sphingomonadaceae</taxon>
        <taxon>Novosphingobium</taxon>
    </lineage>
</organism>
<dbReference type="NCBIfam" id="TIGR02281">
    <property type="entry name" value="clan_AA_DTGA"/>
    <property type="match status" value="1"/>
</dbReference>
<protein>
    <submittedName>
        <fullName evidence="4">Retroviral-like aspartic protease family protein</fullName>
    </submittedName>
</protein>
<dbReference type="Gene3D" id="2.40.70.10">
    <property type="entry name" value="Acid Proteases"/>
    <property type="match status" value="1"/>
</dbReference>
<dbReference type="InterPro" id="IPR001995">
    <property type="entry name" value="Peptidase_A2_cat"/>
</dbReference>
<keyword evidence="2" id="KW-0732">Signal</keyword>
<keyword evidence="5" id="KW-1185">Reference proteome</keyword>
<dbReference type="Pfam" id="PF13975">
    <property type="entry name" value="gag-asp_proteas"/>
    <property type="match status" value="1"/>
</dbReference>
<evidence type="ECO:0000313" key="4">
    <source>
        <dbReference type="EMBL" id="MBC2653624.1"/>
    </source>
</evidence>
<dbReference type="InterPro" id="IPR021109">
    <property type="entry name" value="Peptidase_aspartic_dom_sf"/>
</dbReference>
<sequence>MSLPQLAYVLLGSAVSAALIGMGPAPGTETPGFRHPTPVQTMAPAGPVRAERASDGLFYVNVRVGTRDMRFLVDTGASMTVISPGDAKALGLDVKSTTGPALRTVGGVVLGGLAEVPRMEIAGREIRHIEVAVVEHGAPAPLLGQNALAQLGQVVLDTNQVVIN</sequence>
<evidence type="ECO:0000259" key="3">
    <source>
        <dbReference type="PROSITE" id="PS50175"/>
    </source>
</evidence>
<feature type="signal peptide" evidence="2">
    <location>
        <begin position="1"/>
        <end position="17"/>
    </location>
</feature>
<dbReference type="InterPro" id="IPR034122">
    <property type="entry name" value="Retropepsin-like_bacterial"/>
</dbReference>
<dbReference type="PROSITE" id="PS00141">
    <property type="entry name" value="ASP_PROTEASE"/>
    <property type="match status" value="1"/>
</dbReference>
<dbReference type="PROSITE" id="PS50175">
    <property type="entry name" value="ASP_PROT_RETROV"/>
    <property type="match status" value="1"/>
</dbReference>
<dbReference type="InterPro" id="IPR001969">
    <property type="entry name" value="Aspartic_peptidase_AS"/>
</dbReference>
<comment type="caution">
    <text evidence="4">The sequence shown here is derived from an EMBL/GenBank/DDBJ whole genome shotgun (WGS) entry which is preliminary data.</text>
</comment>
<evidence type="ECO:0000256" key="2">
    <source>
        <dbReference type="SAM" id="SignalP"/>
    </source>
</evidence>
<dbReference type="RefSeq" id="WP_185684995.1">
    <property type="nucleotide sequence ID" value="NZ_JACLAU010000063.1"/>
</dbReference>
<dbReference type="InterPro" id="IPR011969">
    <property type="entry name" value="Clan_AA_Asp_peptidase_C"/>
</dbReference>
<keyword evidence="4" id="KW-0645">Protease</keyword>
<dbReference type="SUPFAM" id="SSF50630">
    <property type="entry name" value="Acid proteases"/>
    <property type="match status" value="1"/>
</dbReference>